<dbReference type="EMBL" id="JAAABI010000006">
    <property type="protein sequence ID" value="NAY93114.1"/>
    <property type="molecule type" value="Genomic_DNA"/>
</dbReference>
<evidence type="ECO:0000259" key="1">
    <source>
        <dbReference type="Pfam" id="PF17899"/>
    </source>
</evidence>
<proteinExistence type="predicted"/>
<dbReference type="InterPro" id="IPR040756">
    <property type="entry name" value="Peptidase_M61_N"/>
</dbReference>
<protein>
    <recommendedName>
        <fullName evidence="1">Peptidase M61 N-terminal domain-containing protein</fullName>
    </recommendedName>
</protein>
<comment type="caution">
    <text evidence="2">The sequence shown here is derived from an EMBL/GenBank/DDBJ whole genome shotgun (WGS) entry which is preliminary data.</text>
</comment>
<dbReference type="AlphaFoldDB" id="A0A964WYY5"/>
<dbReference type="Pfam" id="PF17899">
    <property type="entry name" value="Peptidase_M61_N"/>
    <property type="match status" value="1"/>
</dbReference>
<accession>A0A964WYY5</accession>
<dbReference type="Gene3D" id="2.60.40.3650">
    <property type="match status" value="1"/>
</dbReference>
<reference evidence="2" key="1">
    <citation type="submission" date="2020-01" db="EMBL/GenBank/DDBJ databases">
        <title>Muricauda ochracea sp. nov., isolated from a tidal flat of Garorim bay in Korea.</title>
        <authorList>
            <person name="Kim D."/>
            <person name="Yoo Y."/>
            <person name="Kim J.-J."/>
        </authorList>
    </citation>
    <scope>NUCLEOTIDE SEQUENCE</scope>
    <source>
        <strain evidence="2">JGD-17</strain>
    </source>
</reference>
<sequence>MKNSFYQIRIISILVLIISSIGILKAQVKYEVQLSDYSKIHVIAYMETSENRLYMPIQIPNDLPNGPASFVRNLNIHDQNGNVAILNAFNKEDFYEWHLENHEEKIVVEYDLLIEHYLYNRPFGLEEVANREEDGVMIIGKYLFIIPSWDEGNSNNVEFILPESWKVSTARTNNNSQMKFQRVKGIDLRENVIYIGEHKEETIKIGGVNLRVIIGASLEAKRETILYYLKPNMVAIRDLFGGTPRDYYLIVFNEGEIAGGAFNQSYSMLFEKPISDNSSVLWGHGMIHETFHLWNGRN</sequence>
<gene>
    <name evidence="2" type="ORF">GTQ34_14450</name>
</gene>
<evidence type="ECO:0000313" key="2">
    <source>
        <dbReference type="EMBL" id="NAY93114.1"/>
    </source>
</evidence>
<dbReference type="Proteomes" id="UP000667650">
    <property type="component" value="Unassembled WGS sequence"/>
</dbReference>
<evidence type="ECO:0000313" key="3">
    <source>
        <dbReference type="Proteomes" id="UP000667650"/>
    </source>
</evidence>
<keyword evidence="3" id="KW-1185">Reference proteome</keyword>
<feature type="domain" description="Peptidase M61 N-terminal" evidence="1">
    <location>
        <begin position="40"/>
        <end position="178"/>
    </location>
</feature>
<name>A0A964WYY5_9FLAO</name>
<dbReference type="RefSeq" id="WP_166524524.1">
    <property type="nucleotide sequence ID" value="NZ_JAAABI010000006.1"/>
</dbReference>
<organism evidence="2 3">
    <name type="scientific">Flagellimonas ochracea</name>
    <dbReference type="NCBI Taxonomy" id="2696472"/>
    <lineage>
        <taxon>Bacteria</taxon>
        <taxon>Pseudomonadati</taxon>
        <taxon>Bacteroidota</taxon>
        <taxon>Flavobacteriia</taxon>
        <taxon>Flavobacteriales</taxon>
        <taxon>Flavobacteriaceae</taxon>
        <taxon>Flagellimonas</taxon>
    </lineage>
</organism>